<name>A0ABN3H8J9_9ACTN</name>
<dbReference type="PANTHER" id="PTHR11203:SF37">
    <property type="entry name" value="INTEGRATOR COMPLEX SUBUNIT 11"/>
    <property type="match status" value="1"/>
</dbReference>
<dbReference type="Gene3D" id="3.40.50.10890">
    <property type="match status" value="1"/>
</dbReference>
<feature type="domain" description="Beta-Casp" evidence="4">
    <location>
        <begin position="506"/>
        <end position="615"/>
    </location>
</feature>
<evidence type="ECO:0000259" key="4">
    <source>
        <dbReference type="SMART" id="SM01027"/>
    </source>
</evidence>
<dbReference type="InterPro" id="IPR022712">
    <property type="entry name" value="Beta_Casp"/>
</dbReference>
<dbReference type="Gene3D" id="3.60.15.10">
    <property type="entry name" value="Ribonuclease Z/Hydroxyacylglutathione hydrolase-like"/>
    <property type="match status" value="1"/>
</dbReference>
<dbReference type="SUPFAM" id="SSF56281">
    <property type="entry name" value="Metallo-hydrolase/oxidoreductase"/>
    <property type="match status" value="1"/>
</dbReference>
<dbReference type="CDD" id="cd16295">
    <property type="entry name" value="TTHA0252-CPSF-like_MBL-fold"/>
    <property type="match status" value="1"/>
</dbReference>
<dbReference type="InterPro" id="IPR050698">
    <property type="entry name" value="MBL"/>
</dbReference>
<keyword evidence="1" id="KW-0378">Hydrolase</keyword>
<proteinExistence type="predicted"/>
<dbReference type="PANTHER" id="PTHR11203">
    <property type="entry name" value="CLEAVAGE AND POLYADENYLATION SPECIFICITY FACTOR FAMILY MEMBER"/>
    <property type="match status" value="1"/>
</dbReference>
<sequence>MSDLGGLPTDPGITTVLTTVVELVRRYRPGLGSNESILAGREGVEAILGLLARGQHLRSAVRTLMYDRDQASLLAESPMARLLLADEPDLAAAGIEWLRERFDARDVDARRHDKERIRREREQRKLDEVRRERDRARVRTSTVEFELSEAQSRLSELGDEVTRLHGQLTAGRVQLERMRAEAERPRLVAERLLRLLTAPLVDARDVQAGEPLPQSGSLPSAALAAAARQAGVPEAAAWLPGLLAALARPAPVEPIVGVERTLQVEVLGGGTEIGGSCVLVTAGSTRLLIDAGIRPGARAVAEHAPPRIGEALRRGIDAIVITHAHNDHAGWVPIVLRKQPRIPVYATPATIDLLAVLWPDALRTQAREAVPTDEHPSKLYEAEDVTAALEALAPLGHGIRRDVGDLAIELFPAGHILGASGVVVHAGARRVVVSGDVSKTAQYSVGGIEVPASARRADLLLLESTYAGQGRKRPRSVNVAEFVETVTGIVAGGGRVLIPAFAFGRAQEIALLCASELPGIDVLVDGLARDVTEVYEQHPGPSGSPLRIFGTSVSRVPRGMTARYVEGLKSGVVIATSGMLAGGPAVSWARALLPDPTSALVLVGFQARDSVASQLRDLASTGGGKIDLPAASGGNSLVEVRARIIDCQLGAHASEDELVEVIRDIEPGSVMLVHGTRQGQRAFEERLARRGQATVSPTTVWHP</sequence>
<gene>
    <name evidence="5" type="ORF">GCM10010170_074510</name>
</gene>
<keyword evidence="2" id="KW-0175">Coiled coil</keyword>
<feature type="domain" description="Metallo-beta-lactamase" evidence="3">
    <location>
        <begin position="274"/>
        <end position="471"/>
    </location>
</feature>
<dbReference type="SMART" id="SM01027">
    <property type="entry name" value="Beta-Casp"/>
    <property type="match status" value="1"/>
</dbReference>
<dbReference type="InterPro" id="IPR036866">
    <property type="entry name" value="RibonucZ/Hydroxyglut_hydro"/>
</dbReference>
<keyword evidence="6" id="KW-1185">Reference proteome</keyword>
<feature type="coiled-coil region" evidence="2">
    <location>
        <begin position="112"/>
        <end position="139"/>
    </location>
</feature>
<evidence type="ECO:0000313" key="5">
    <source>
        <dbReference type="EMBL" id="GAA2372313.1"/>
    </source>
</evidence>
<dbReference type="Pfam" id="PF07521">
    <property type="entry name" value="RMMBL"/>
    <property type="match status" value="1"/>
</dbReference>
<protein>
    <submittedName>
        <fullName evidence="5">Uncharacterized protein</fullName>
    </submittedName>
</protein>
<dbReference type="Pfam" id="PF00753">
    <property type="entry name" value="Lactamase_B"/>
    <property type="match status" value="1"/>
</dbReference>
<dbReference type="InterPro" id="IPR001279">
    <property type="entry name" value="Metallo-B-lactamas"/>
</dbReference>
<dbReference type="Pfam" id="PF10996">
    <property type="entry name" value="Beta-Casp"/>
    <property type="match status" value="1"/>
</dbReference>
<evidence type="ECO:0000256" key="1">
    <source>
        <dbReference type="ARBA" id="ARBA00022801"/>
    </source>
</evidence>
<reference evidence="5 6" key="1">
    <citation type="journal article" date="2019" name="Int. J. Syst. Evol. Microbiol.">
        <title>The Global Catalogue of Microorganisms (GCM) 10K type strain sequencing project: providing services to taxonomists for standard genome sequencing and annotation.</title>
        <authorList>
            <consortium name="The Broad Institute Genomics Platform"/>
            <consortium name="The Broad Institute Genome Sequencing Center for Infectious Disease"/>
            <person name="Wu L."/>
            <person name="Ma J."/>
        </authorList>
    </citation>
    <scope>NUCLEOTIDE SEQUENCE [LARGE SCALE GENOMIC DNA]</scope>
    <source>
        <strain evidence="5 6">JCM 3272</strain>
    </source>
</reference>
<evidence type="ECO:0000256" key="2">
    <source>
        <dbReference type="SAM" id="Coils"/>
    </source>
</evidence>
<dbReference type="SMART" id="SM00849">
    <property type="entry name" value="Lactamase_B"/>
    <property type="match status" value="1"/>
</dbReference>
<dbReference type="EMBL" id="BAAARV010000073">
    <property type="protein sequence ID" value="GAA2372313.1"/>
    <property type="molecule type" value="Genomic_DNA"/>
</dbReference>
<evidence type="ECO:0000259" key="3">
    <source>
        <dbReference type="SMART" id="SM00849"/>
    </source>
</evidence>
<dbReference type="InterPro" id="IPR011108">
    <property type="entry name" value="RMMBL"/>
</dbReference>
<dbReference type="Proteomes" id="UP001501444">
    <property type="component" value="Unassembled WGS sequence"/>
</dbReference>
<organism evidence="5 6">
    <name type="scientific">Dactylosporangium salmoneum</name>
    <dbReference type="NCBI Taxonomy" id="53361"/>
    <lineage>
        <taxon>Bacteria</taxon>
        <taxon>Bacillati</taxon>
        <taxon>Actinomycetota</taxon>
        <taxon>Actinomycetes</taxon>
        <taxon>Micromonosporales</taxon>
        <taxon>Micromonosporaceae</taxon>
        <taxon>Dactylosporangium</taxon>
    </lineage>
</organism>
<accession>A0ABN3H8J9</accession>
<comment type="caution">
    <text evidence="5">The sequence shown here is derived from an EMBL/GenBank/DDBJ whole genome shotgun (WGS) entry which is preliminary data.</text>
</comment>
<dbReference type="RefSeq" id="WP_344617316.1">
    <property type="nucleotide sequence ID" value="NZ_BAAARV010000073.1"/>
</dbReference>
<evidence type="ECO:0000313" key="6">
    <source>
        <dbReference type="Proteomes" id="UP001501444"/>
    </source>
</evidence>